<accession>A0A9X9MJK3</accession>
<sequence>MGFRVSRRSCETHWDYASKISSCGRCGWETN</sequence>
<keyword evidence="2" id="KW-1185">Reference proteome</keyword>
<reference evidence="1 2" key="1">
    <citation type="submission" date="2018-08" db="EMBL/GenBank/DDBJ databases">
        <authorList>
            <person name="Muller C M."/>
        </authorList>
    </citation>
    <scope>NUCLEOTIDE SEQUENCE [LARGE SCALE GENOMIC DNA]</scope>
</reference>
<protein>
    <submittedName>
        <fullName evidence="1">Bgt-51182</fullName>
    </submittedName>
</protein>
<dbReference type="EMBL" id="LR026991">
    <property type="protein sequence ID" value="VDB90372.1"/>
    <property type="molecule type" value="Genomic_DNA"/>
</dbReference>
<organism evidence="1 2">
    <name type="scientific">Blumeria graminis f. sp. tritici</name>
    <dbReference type="NCBI Taxonomy" id="62690"/>
    <lineage>
        <taxon>Eukaryota</taxon>
        <taxon>Fungi</taxon>
        <taxon>Dikarya</taxon>
        <taxon>Ascomycota</taxon>
        <taxon>Pezizomycotina</taxon>
        <taxon>Leotiomycetes</taxon>
        <taxon>Erysiphales</taxon>
        <taxon>Erysiphaceae</taxon>
        <taxon>Blumeria</taxon>
    </lineage>
</organism>
<name>A0A9X9MJK3_BLUGR</name>
<gene>
    <name evidence="1" type="ORF">BGT96224V316_LOCUS5544</name>
</gene>
<dbReference type="Proteomes" id="UP000324639">
    <property type="component" value="Chromosome Bgt_-08"/>
</dbReference>
<dbReference type="AlphaFoldDB" id="A0A9X9MJK3"/>
<proteinExistence type="predicted"/>
<evidence type="ECO:0000313" key="2">
    <source>
        <dbReference type="Proteomes" id="UP000324639"/>
    </source>
</evidence>
<evidence type="ECO:0000313" key="1">
    <source>
        <dbReference type="EMBL" id="VDB90372.1"/>
    </source>
</evidence>